<feature type="compositionally biased region" description="Acidic residues" evidence="1">
    <location>
        <begin position="60"/>
        <end position="70"/>
    </location>
</feature>
<sequence length="81" mass="9663">MSRREAAEKALKLLRNIDDTQSIASDDDNADYLDDDNYLDEFDETDVDIDRDSHERDILFDEEDDGEEEDLHWPTSRWSFY</sequence>
<evidence type="ECO:0000256" key="1">
    <source>
        <dbReference type="SAM" id="MobiDB-lite"/>
    </source>
</evidence>
<protein>
    <submittedName>
        <fullName evidence="2">Uncharacterized protein</fullName>
    </submittedName>
</protein>
<keyword evidence="3" id="KW-1185">Reference proteome</keyword>
<accession>A0A814LAA2</accession>
<organism evidence="2 3">
    <name type="scientific">Brachionus calyciflorus</name>
    <dbReference type="NCBI Taxonomy" id="104777"/>
    <lineage>
        <taxon>Eukaryota</taxon>
        <taxon>Metazoa</taxon>
        <taxon>Spiralia</taxon>
        <taxon>Gnathifera</taxon>
        <taxon>Rotifera</taxon>
        <taxon>Eurotatoria</taxon>
        <taxon>Monogononta</taxon>
        <taxon>Pseudotrocha</taxon>
        <taxon>Ploima</taxon>
        <taxon>Brachionidae</taxon>
        <taxon>Brachionus</taxon>
    </lineage>
</organism>
<evidence type="ECO:0000313" key="2">
    <source>
        <dbReference type="EMBL" id="CAF1062384.1"/>
    </source>
</evidence>
<dbReference type="AlphaFoldDB" id="A0A814LAA2"/>
<evidence type="ECO:0000313" key="3">
    <source>
        <dbReference type="Proteomes" id="UP000663879"/>
    </source>
</evidence>
<dbReference type="EMBL" id="CAJNOC010005800">
    <property type="protein sequence ID" value="CAF1062384.1"/>
    <property type="molecule type" value="Genomic_DNA"/>
</dbReference>
<reference evidence="2" key="1">
    <citation type="submission" date="2021-02" db="EMBL/GenBank/DDBJ databases">
        <authorList>
            <person name="Nowell W R."/>
        </authorList>
    </citation>
    <scope>NUCLEOTIDE SEQUENCE</scope>
    <source>
        <strain evidence="2">Ploen Becks lab</strain>
    </source>
</reference>
<comment type="caution">
    <text evidence="2">The sequence shown here is derived from an EMBL/GenBank/DDBJ whole genome shotgun (WGS) entry which is preliminary data.</text>
</comment>
<name>A0A814LAA2_9BILA</name>
<feature type="region of interest" description="Disordered" evidence="1">
    <location>
        <begin position="60"/>
        <end position="81"/>
    </location>
</feature>
<gene>
    <name evidence="2" type="ORF">OXX778_LOCUS19345</name>
</gene>
<proteinExistence type="predicted"/>
<dbReference type="Proteomes" id="UP000663879">
    <property type="component" value="Unassembled WGS sequence"/>
</dbReference>